<organism evidence="2 3">
    <name type="scientific">Yinghuangia aomiensis</name>
    <dbReference type="NCBI Taxonomy" id="676205"/>
    <lineage>
        <taxon>Bacteria</taxon>
        <taxon>Bacillati</taxon>
        <taxon>Actinomycetota</taxon>
        <taxon>Actinomycetes</taxon>
        <taxon>Kitasatosporales</taxon>
        <taxon>Streptomycetaceae</taxon>
        <taxon>Yinghuangia</taxon>
    </lineage>
</organism>
<name>A0ABP9HER7_9ACTN</name>
<dbReference type="RefSeq" id="WP_345676733.1">
    <property type="nucleotide sequence ID" value="NZ_BAABHS010000012.1"/>
</dbReference>
<dbReference type="Proteomes" id="UP001500466">
    <property type="component" value="Unassembled WGS sequence"/>
</dbReference>
<evidence type="ECO:0000313" key="3">
    <source>
        <dbReference type="Proteomes" id="UP001500466"/>
    </source>
</evidence>
<keyword evidence="3" id="KW-1185">Reference proteome</keyword>
<accession>A0ABP9HER7</accession>
<dbReference type="Pfam" id="PF06742">
    <property type="entry name" value="DUF1214"/>
    <property type="match status" value="1"/>
</dbReference>
<reference evidence="3" key="1">
    <citation type="journal article" date="2019" name="Int. J. Syst. Evol. Microbiol.">
        <title>The Global Catalogue of Microorganisms (GCM) 10K type strain sequencing project: providing services to taxonomists for standard genome sequencing and annotation.</title>
        <authorList>
            <consortium name="The Broad Institute Genomics Platform"/>
            <consortium name="The Broad Institute Genome Sequencing Center for Infectious Disease"/>
            <person name="Wu L."/>
            <person name="Ma J."/>
        </authorList>
    </citation>
    <scope>NUCLEOTIDE SEQUENCE [LARGE SCALE GENOMIC DNA]</scope>
    <source>
        <strain evidence="3">JCM 17986</strain>
    </source>
</reference>
<dbReference type="InterPro" id="IPR010621">
    <property type="entry name" value="DUF1214"/>
</dbReference>
<gene>
    <name evidence="2" type="ORF">GCM10023205_38130</name>
</gene>
<comment type="caution">
    <text evidence="2">The sequence shown here is derived from an EMBL/GenBank/DDBJ whole genome shotgun (WGS) entry which is preliminary data.</text>
</comment>
<dbReference type="EMBL" id="BAABHS010000012">
    <property type="protein sequence ID" value="GAA4969255.1"/>
    <property type="molecule type" value="Genomic_DNA"/>
</dbReference>
<proteinExistence type="predicted"/>
<feature type="domain" description="DUF1214" evidence="1">
    <location>
        <begin position="94"/>
        <end position="176"/>
    </location>
</feature>
<protein>
    <submittedName>
        <fullName evidence="2">DUF1214 domain-containing protein</fullName>
    </submittedName>
</protein>
<sequence length="369" mass="40733">MSTPRNDPGPLADVWHALLDGLRDAENSFLDPARGVFDQRTVAEGYRSLTHVLRYGLEIYLEGDPAAPRFLPLAGPTARILGDNTDTHYTIALVDGRRDYVVTGRRGDECYLSFTVHGGPDAAAHLRQRTVGDLNHEAMQVADDGAFRITLSRNRPADGDWIELPDDAVIVISREYYFAKDTARRPEYTIEAAEPAAGPLVFDAERVAAGLRATTAFLAETVLTQPQRPVAPNEMAEPFRFGRTMPGWGTPDNVYCRARYELAPDEALVIEGDAGECTYWGIQLWNSFMQSMDAPTGPVSRNTRTARLTPDNRFRVVVAHEDPGPGEPDWLPTTGLHTGVVFCRWLLPKHEPEAPTARVVKLAELRGGA</sequence>
<evidence type="ECO:0000313" key="2">
    <source>
        <dbReference type="EMBL" id="GAA4969255.1"/>
    </source>
</evidence>
<evidence type="ECO:0000259" key="1">
    <source>
        <dbReference type="Pfam" id="PF06742"/>
    </source>
</evidence>